<dbReference type="FunFam" id="3.10.250.10:FF:000006">
    <property type="entry name" value="neurotrypsin isoform X2"/>
    <property type="match status" value="1"/>
</dbReference>
<evidence type="ECO:0000313" key="11">
    <source>
        <dbReference type="Ensembl" id="ENSGMOP00000004208.2"/>
    </source>
</evidence>
<evidence type="ECO:0000259" key="9">
    <source>
        <dbReference type="PROSITE" id="PS50070"/>
    </source>
</evidence>
<dbReference type="Ensembl" id="ENSGMOT00000004337.2">
    <property type="protein sequence ID" value="ENSGMOP00000004208.2"/>
    <property type="gene ID" value="ENSGMOG00000003953.2"/>
</dbReference>
<dbReference type="PROSITE" id="PS50287">
    <property type="entry name" value="SRCR_2"/>
    <property type="match status" value="3"/>
</dbReference>
<keyword evidence="2" id="KW-0732">Signal</keyword>
<dbReference type="PANTHER" id="PTHR48071:SF18">
    <property type="entry name" value="DELETED IN MALIGNANT BRAIN TUMORS 1 PROTEIN-RELATED"/>
    <property type="match status" value="1"/>
</dbReference>
<dbReference type="SMART" id="SM00202">
    <property type="entry name" value="SR"/>
    <property type="match status" value="3"/>
</dbReference>
<dbReference type="PROSITE" id="PS00420">
    <property type="entry name" value="SRCR_1"/>
    <property type="match status" value="2"/>
</dbReference>
<name>A0A8C4YZJ6_GADMO</name>
<feature type="domain" description="SRCR" evidence="10">
    <location>
        <begin position="210"/>
        <end position="310"/>
    </location>
</feature>
<feature type="disulfide bond" evidence="7">
    <location>
        <begin position="173"/>
        <end position="183"/>
    </location>
</feature>
<evidence type="ECO:0000256" key="1">
    <source>
        <dbReference type="ARBA" id="ARBA00022572"/>
    </source>
</evidence>
<organism evidence="11 12">
    <name type="scientific">Gadus morhua</name>
    <name type="common">Atlantic cod</name>
    <dbReference type="NCBI Taxonomy" id="8049"/>
    <lineage>
        <taxon>Eukaryota</taxon>
        <taxon>Metazoa</taxon>
        <taxon>Chordata</taxon>
        <taxon>Craniata</taxon>
        <taxon>Vertebrata</taxon>
        <taxon>Euteleostomi</taxon>
        <taxon>Actinopterygii</taxon>
        <taxon>Neopterygii</taxon>
        <taxon>Teleostei</taxon>
        <taxon>Neoteleostei</taxon>
        <taxon>Acanthomorphata</taxon>
        <taxon>Zeiogadaria</taxon>
        <taxon>Gadariae</taxon>
        <taxon>Gadiformes</taxon>
        <taxon>Gadoidei</taxon>
        <taxon>Gadidae</taxon>
        <taxon>Gadus</taxon>
    </lineage>
</organism>
<dbReference type="InterPro" id="IPR036772">
    <property type="entry name" value="SRCR-like_dom_sf"/>
</dbReference>
<evidence type="ECO:0000259" key="10">
    <source>
        <dbReference type="PROSITE" id="PS50287"/>
    </source>
</evidence>
<feature type="domain" description="Kringle" evidence="9">
    <location>
        <begin position="68"/>
        <end position="102"/>
    </location>
</feature>
<feature type="disulfide bond" evidence="7">
    <location>
        <begin position="235"/>
        <end position="299"/>
    </location>
</feature>
<dbReference type="PROSITE" id="PS50070">
    <property type="entry name" value="KRINGLE_2"/>
    <property type="match status" value="1"/>
</dbReference>
<dbReference type="Pfam" id="PF00530">
    <property type="entry name" value="SRCR"/>
    <property type="match status" value="3"/>
</dbReference>
<comment type="caution">
    <text evidence="7">Lacks conserved residue(s) required for the propagation of feature annotation.</text>
</comment>
<dbReference type="Gene3D" id="3.10.250.10">
    <property type="entry name" value="SRCR-like domain"/>
    <property type="match status" value="4"/>
</dbReference>
<dbReference type="OMA" id="DISISCY"/>
<dbReference type="GeneTree" id="ENSGT00940000158131"/>
<dbReference type="InterPro" id="IPR038178">
    <property type="entry name" value="Kringle_sf"/>
</dbReference>
<evidence type="ECO:0000313" key="12">
    <source>
        <dbReference type="Proteomes" id="UP000694546"/>
    </source>
</evidence>
<feature type="domain" description="SRCR" evidence="10">
    <location>
        <begin position="317"/>
        <end position="399"/>
    </location>
</feature>
<feature type="disulfide bond" evidence="7">
    <location>
        <begin position="368"/>
        <end position="378"/>
    </location>
</feature>
<evidence type="ECO:0000256" key="7">
    <source>
        <dbReference type="PROSITE-ProRule" id="PRU00196"/>
    </source>
</evidence>
<dbReference type="FunFam" id="3.10.250.10:FF:000019">
    <property type="entry name" value="Neurotrypsin"/>
    <property type="match status" value="1"/>
</dbReference>
<protein>
    <submittedName>
        <fullName evidence="11">Serine protease 12</fullName>
    </submittedName>
</protein>
<reference evidence="11" key="1">
    <citation type="submission" date="2025-08" db="UniProtKB">
        <authorList>
            <consortium name="Ensembl"/>
        </authorList>
    </citation>
    <scope>IDENTIFICATION</scope>
</reference>
<dbReference type="InterPro" id="IPR000001">
    <property type="entry name" value="Kringle"/>
</dbReference>
<keyword evidence="1 6" id="KW-0420">Kringle</keyword>
<dbReference type="AlphaFoldDB" id="A0A8C4YZJ6"/>
<dbReference type="GO" id="GO:0016020">
    <property type="term" value="C:membrane"/>
    <property type="evidence" value="ECO:0007669"/>
    <property type="project" value="InterPro"/>
</dbReference>
<dbReference type="PRINTS" id="PR00258">
    <property type="entry name" value="SPERACTRCPTR"/>
</dbReference>
<feature type="disulfide bond" evidence="7">
    <location>
        <begin position="279"/>
        <end position="289"/>
    </location>
</feature>
<feature type="domain" description="SRCR" evidence="10">
    <location>
        <begin position="104"/>
        <end position="202"/>
    </location>
</feature>
<reference evidence="11" key="2">
    <citation type="submission" date="2025-09" db="UniProtKB">
        <authorList>
            <consortium name="Ensembl"/>
        </authorList>
    </citation>
    <scope>IDENTIFICATION</scope>
</reference>
<evidence type="ECO:0000256" key="3">
    <source>
        <dbReference type="ARBA" id="ARBA00022737"/>
    </source>
</evidence>
<keyword evidence="4 7" id="KW-1015">Disulfide bond</keyword>
<feature type="region of interest" description="Disordered" evidence="8">
    <location>
        <begin position="1"/>
        <end position="50"/>
    </location>
</feature>
<feature type="region of interest" description="Disordered" evidence="8">
    <location>
        <begin position="399"/>
        <end position="439"/>
    </location>
</feature>
<keyword evidence="3" id="KW-0677">Repeat</keyword>
<feature type="disulfide bond" evidence="7">
    <location>
        <begin position="129"/>
        <end position="193"/>
    </location>
</feature>
<dbReference type="Proteomes" id="UP000694546">
    <property type="component" value="Chromosome 3"/>
</dbReference>
<proteinExistence type="predicted"/>
<sequence length="439" mass="47609">PLPTFPGPSCSTGGPIDPRLRVSGAQPAALDPSHTPQHEQQDRGSPSLERGAQVAGFKDRYQGKGVGDHNHCRNPDGRIRPWCFFNNTRGRVDWGYCDCKQGSVRLLGGRSKLDGRVEVYLRGIWGSICSQDWADEDAAVVCRQLGKGFTGQARTTALSLLGVARLHWGAVHCQGAEPDLLQCPRTPWNGGECPMAAAVTCSQQQVVVPVRLVGGVSGSEGRVEVFHGGQWGSVCDDQWDDRDAEVVCRQLGLSGIPRAWGQARFGEGSGRMWLDEVRCTGNELSLEQCPKASWGDHDCLHSEDAGVSCHTLPDGTVRLAGGTESHEGRLEIFYRGQWGTVCDDGWTDSNTLVVCRQLGPILLDDVSCTGKEPGLELCQRREWTLHDCTHYEDVSVACGPQRPGPQSPGTQSPGPDPHTSRPTTESVVESERLCVPVLE</sequence>
<dbReference type="PANTHER" id="PTHR48071">
    <property type="entry name" value="SRCR DOMAIN-CONTAINING PROTEIN"/>
    <property type="match status" value="1"/>
</dbReference>
<dbReference type="SUPFAM" id="SSF56487">
    <property type="entry name" value="SRCR-like"/>
    <property type="match status" value="3"/>
</dbReference>
<dbReference type="InterPro" id="IPR013806">
    <property type="entry name" value="Kringle-like"/>
</dbReference>
<dbReference type="SMART" id="SM00130">
    <property type="entry name" value="KR"/>
    <property type="match status" value="1"/>
</dbReference>
<accession>A0A8C4YZJ6</accession>
<feature type="disulfide bond" evidence="7">
    <location>
        <begin position="248"/>
        <end position="309"/>
    </location>
</feature>
<evidence type="ECO:0000256" key="8">
    <source>
        <dbReference type="SAM" id="MobiDB-lite"/>
    </source>
</evidence>
<keyword evidence="5" id="KW-0325">Glycoprotein</keyword>
<keyword evidence="12" id="KW-1185">Reference proteome</keyword>
<evidence type="ECO:0000256" key="2">
    <source>
        <dbReference type="ARBA" id="ARBA00022729"/>
    </source>
</evidence>
<evidence type="ECO:0000256" key="5">
    <source>
        <dbReference type="ARBA" id="ARBA00023180"/>
    </source>
</evidence>
<dbReference type="SUPFAM" id="SSF57440">
    <property type="entry name" value="Kringle-like"/>
    <property type="match status" value="1"/>
</dbReference>
<evidence type="ECO:0000256" key="4">
    <source>
        <dbReference type="ARBA" id="ARBA00023157"/>
    </source>
</evidence>
<evidence type="ECO:0000256" key="6">
    <source>
        <dbReference type="PROSITE-ProRule" id="PRU00121"/>
    </source>
</evidence>
<dbReference type="Gene3D" id="2.40.20.10">
    <property type="entry name" value="Plasminogen Kringle 4"/>
    <property type="match status" value="1"/>
</dbReference>
<dbReference type="InterPro" id="IPR001190">
    <property type="entry name" value="SRCR"/>
</dbReference>